<comment type="catalytic activity">
    <reaction evidence="4">
        <text>a 2'-deoxyribonucleoside 5'-diphosphate + [thioredoxin]-disulfide + H2O = a ribonucleoside 5'-diphosphate + [thioredoxin]-dithiol</text>
        <dbReference type="Rhea" id="RHEA:23252"/>
        <dbReference type="Rhea" id="RHEA-COMP:10698"/>
        <dbReference type="Rhea" id="RHEA-COMP:10700"/>
        <dbReference type="ChEBI" id="CHEBI:15377"/>
        <dbReference type="ChEBI" id="CHEBI:29950"/>
        <dbReference type="ChEBI" id="CHEBI:50058"/>
        <dbReference type="ChEBI" id="CHEBI:57930"/>
        <dbReference type="ChEBI" id="CHEBI:73316"/>
        <dbReference type="EC" id="1.17.4.1"/>
    </reaction>
</comment>
<dbReference type="Gene3D" id="3.40.30.10">
    <property type="entry name" value="Glutaredoxin"/>
    <property type="match status" value="1"/>
</dbReference>
<proteinExistence type="inferred from homology"/>
<dbReference type="GO" id="GO:0009263">
    <property type="term" value="P:deoxyribonucleotide biosynthetic process"/>
    <property type="evidence" value="ECO:0007669"/>
    <property type="project" value="UniProtKB-KW"/>
</dbReference>
<dbReference type="SUPFAM" id="SSF51998">
    <property type="entry name" value="PFL-like glycyl radical enzymes"/>
    <property type="match status" value="1"/>
</dbReference>
<evidence type="ECO:0000256" key="2">
    <source>
        <dbReference type="ARBA" id="ARBA00012274"/>
    </source>
</evidence>
<dbReference type="OrthoDB" id="2980at10239"/>
<dbReference type="InterPro" id="IPR013509">
    <property type="entry name" value="RNR_lsu_N"/>
</dbReference>
<dbReference type="PROSITE" id="PS51354">
    <property type="entry name" value="GLUTAREDOXIN_2"/>
    <property type="match status" value="1"/>
</dbReference>
<feature type="domain" description="Ribonucleotide reductase large subunit C-terminal" evidence="7">
    <location>
        <begin position="440"/>
        <end position="585"/>
    </location>
</feature>
<dbReference type="PROSITE" id="PS00195">
    <property type="entry name" value="GLUTAREDOXIN_1"/>
    <property type="match status" value="1"/>
</dbReference>
<name>C9DFZ9_BPW14</name>
<gene>
    <name evidence="8" type="primary">27</name>
</gene>
<dbReference type="GeneID" id="8683974"/>
<dbReference type="SUPFAM" id="SSF48168">
    <property type="entry name" value="R1 subunit of ribonucleotide reductase, N-terminal domain"/>
    <property type="match status" value="1"/>
</dbReference>
<dbReference type="PRINTS" id="PR01183">
    <property type="entry name" value="RIBORDTASEM1"/>
</dbReference>
<evidence type="ECO:0000256" key="3">
    <source>
        <dbReference type="ARBA" id="ARBA00023002"/>
    </source>
</evidence>
<comment type="similarity">
    <text evidence="1 4">Belongs to the ribonucleoside diphosphate reductase large chain family.</text>
</comment>
<dbReference type="GO" id="GO:0005524">
    <property type="term" value="F:ATP binding"/>
    <property type="evidence" value="ECO:0007669"/>
    <property type="project" value="InterPro"/>
</dbReference>
<dbReference type="CDD" id="cd02066">
    <property type="entry name" value="GRX_family"/>
    <property type="match status" value="1"/>
</dbReference>
<keyword evidence="9" id="KW-1185">Reference proteome</keyword>
<feature type="domain" description="Glutaredoxin" evidence="6">
    <location>
        <begin position="612"/>
        <end position="669"/>
    </location>
</feature>
<evidence type="ECO:0000313" key="9">
    <source>
        <dbReference type="Proteomes" id="UP000008986"/>
    </source>
</evidence>
<evidence type="ECO:0000259" key="7">
    <source>
        <dbReference type="Pfam" id="PF02867"/>
    </source>
</evidence>
<evidence type="ECO:0000259" key="5">
    <source>
        <dbReference type="Pfam" id="PF00317"/>
    </source>
</evidence>
<dbReference type="Pfam" id="PF00317">
    <property type="entry name" value="Ribonuc_red_lgN"/>
    <property type="match status" value="1"/>
</dbReference>
<dbReference type="InterPro" id="IPR011767">
    <property type="entry name" value="GLR_AS"/>
</dbReference>
<dbReference type="InterPro" id="IPR000788">
    <property type="entry name" value="RNR_lg_C"/>
</dbReference>
<organismHost>
    <name type="scientific">Delftia acidovorans</name>
    <name type="common">Pseudomonas acidovorans</name>
    <name type="synonym">Comamonas acidovorans</name>
    <dbReference type="NCBI Taxonomy" id="80866"/>
</organismHost>
<dbReference type="Pfam" id="PF00462">
    <property type="entry name" value="Glutaredoxin"/>
    <property type="match status" value="1"/>
</dbReference>
<dbReference type="EC" id="1.17.4.1" evidence="2 4"/>
<feature type="domain" description="Ribonucleotide reductase large subunit N-terminal" evidence="5">
    <location>
        <begin position="23"/>
        <end position="82"/>
    </location>
</feature>
<dbReference type="InterPro" id="IPR008926">
    <property type="entry name" value="RNR_R1-su_N"/>
</dbReference>
<dbReference type="InterPro" id="IPR002109">
    <property type="entry name" value="Glutaredoxin"/>
</dbReference>
<keyword evidence="3 4" id="KW-0560">Oxidoreductase</keyword>
<dbReference type="KEGG" id="vg:8683974"/>
<evidence type="ECO:0000313" key="8">
    <source>
        <dbReference type="EMBL" id="ACV50050.1"/>
    </source>
</evidence>
<dbReference type="InterPro" id="IPR036249">
    <property type="entry name" value="Thioredoxin-like_sf"/>
</dbReference>
<evidence type="ECO:0000259" key="6">
    <source>
        <dbReference type="Pfam" id="PF00462"/>
    </source>
</evidence>
<sequence length="711" mass="79954">MTTEYLGIIIDETRTDTSKGRTASNYLITQHYSRPGETIQQTIARAAVAWSSNLAHAQRLYDYASKDDFIWASPAFSNATLPGEKIRAMPISCFLPDVPDSVPGLLYQKAELSLLSVLGGGVGQNFGGIRSVSDKAPGPIPFIAENDSAILAWKQGKIRRGALSANLGVTHPDTMEFMRIRVPTGDIERKSLNIHHGFNVTDEYMQAVVDGIETLPLIDPTGKQVGSMNPREHFREMVTVRSRTGEPFMYFIDRAQEYLSLPQKLIGMACKATNICTEITLAATKDRTPVCCLCSINAERYEDFKPYYQEMVSDLIEMLDNIIEFFVQNVEKVAEGYADQLDRDLIRLLVQKVKKSAECERSVGLGVMGLAYMLQRADMVFAGEDSREYELEFFRQLKDFSHAASCRLGIERGVPPDIQAYLEKCKELGIEPDPYWVNRRNLHLLAIAPNANSSVILNTSASIEFMYSNVYSREMRTGTFEVRNRYLEKLLESQGRNTEEVWNQIKADSGSVKGLDFLTEHQKRVYAVPEEMNMMDVVVRAGERQVYICQAQSLNLFFPPGSDINFVMAVHILAWKVGVKSLYYYKTESEVKIEKPSDKTEREKLTQDERTIVYGTKVCPHCNNAKALLKAKGIEFEYIDLQELGKTAAEVTGRPVRTVPQIYLKGHYVGGFTELVAHLNKPVEPIPQYEPADQIHDGQGAVDDRCVACEA</sequence>
<evidence type="ECO:0000256" key="1">
    <source>
        <dbReference type="ARBA" id="ARBA00010406"/>
    </source>
</evidence>
<organism evidence="8 9">
    <name type="scientific">Delftia phage PhiW-14</name>
    <name type="common">Deftia acidovorans bacteriophage phiW-14</name>
    <dbReference type="NCBI Taxonomy" id="665032"/>
    <lineage>
        <taxon>Viruses</taxon>
        <taxon>Duplodnaviria</taxon>
        <taxon>Heunggongvirae</taxon>
        <taxon>Uroviricota</taxon>
        <taxon>Caudoviricetes</taxon>
        <taxon>Ionavirus</taxon>
        <taxon>Ionavirus W14</taxon>
    </lineage>
</organism>
<dbReference type="Gene3D" id="3.20.70.20">
    <property type="match status" value="1"/>
</dbReference>
<keyword evidence="4" id="KW-0215">Deoxyribonucleotide synthesis</keyword>
<dbReference type="Pfam" id="PF02867">
    <property type="entry name" value="Ribonuc_red_lgC"/>
    <property type="match status" value="2"/>
</dbReference>
<dbReference type="Proteomes" id="UP000008986">
    <property type="component" value="Segment"/>
</dbReference>
<reference evidence="9" key="1">
    <citation type="submission" date="2009-07" db="EMBL/GenBank/DDBJ databases">
        <authorList>
            <person name="Kropinski A.M."/>
            <person name="Villegas A."/>
            <person name="Lingohr E.J."/>
        </authorList>
    </citation>
    <scope>NUCLEOTIDE SEQUENCE [LARGE SCALE GENOMIC DNA]</scope>
</reference>
<dbReference type="EMBL" id="GQ357915">
    <property type="protein sequence ID" value="ACV50050.1"/>
    <property type="molecule type" value="Genomic_DNA"/>
</dbReference>
<comment type="function">
    <text evidence="4">Provides the precursors necessary for DNA synthesis. Catalyzes the biosynthesis of deoxyribonucleotides from the corresponding ribonucleotides.</text>
</comment>
<feature type="domain" description="Ribonucleotide reductase large subunit C-terminal" evidence="7">
    <location>
        <begin position="92"/>
        <end position="414"/>
    </location>
</feature>
<dbReference type="PANTHER" id="PTHR11573:SF6">
    <property type="entry name" value="RIBONUCLEOSIDE-DIPHOSPHATE REDUCTASE LARGE SUBUNIT"/>
    <property type="match status" value="1"/>
</dbReference>
<evidence type="ECO:0000256" key="4">
    <source>
        <dbReference type="RuleBase" id="RU003410"/>
    </source>
</evidence>
<dbReference type="PANTHER" id="PTHR11573">
    <property type="entry name" value="RIBONUCLEOSIDE-DIPHOSPHATE REDUCTASE LARGE CHAIN"/>
    <property type="match status" value="1"/>
</dbReference>
<dbReference type="UniPathway" id="UPA00326"/>
<dbReference type="GO" id="GO:0004748">
    <property type="term" value="F:ribonucleoside-diphosphate reductase activity, thioredoxin disulfide as acceptor"/>
    <property type="evidence" value="ECO:0007669"/>
    <property type="project" value="UniProtKB-EC"/>
</dbReference>
<dbReference type="RefSeq" id="YP_003358882.1">
    <property type="nucleotide sequence ID" value="NC_013697.1"/>
</dbReference>
<accession>C9DFZ9</accession>
<protein>
    <recommendedName>
        <fullName evidence="2 4">Ribonucleoside-diphosphate reductase</fullName>
        <ecNumber evidence="2 4">1.17.4.1</ecNumber>
    </recommendedName>
</protein>
<dbReference type="SUPFAM" id="SSF52833">
    <property type="entry name" value="Thioredoxin-like"/>
    <property type="match status" value="1"/>
</dbReference>
<dbReference type="InterPro" id="IPR039718">
    <property type="entry name" value="Rrm1"/>
</dbReference>